<feature type="domain" description="Peptidase C39" evidence="10">
    <location>
        <begin position="6"/>
        <end position="125"/>
    </location>
</feature>
<protein>
    <submittedName>
        <fullName evidence="11">Peptidase domain-containing ABC transporter</fullName>
    </submittedName>
</protein>
<accession>A0ABT5IFJ4</accession>
<name>A0ABT5IFJ4_9CAUL</name>
<feature type="domain" description="ABC transmembrane type-1" evidence="9">
    <location>
        <begin position="159"/>
        <end position="438"/>
    </location>
</feature>
<dbReference type="InterPro" id="IPR017871">
    <property type="entry name" value="ABC_transporter-like_CS"/>
</dbReference>
<dbReference type="Pfam" id="PF00664">
    <property type="entry name" value="ABC_membrane"/>
    <property type="match status" value="1"/>
</dbReference>
<dbReference type="Pfam" id="PF00005">
    <property type="entry name" value="ABC_tran"/>
    <property type="match status" value="1"/>
</dbReference>
<dbReference type="PANTHER" id="PTHR24221:SF606">
    <property type="entry name" value="COLICIN V SECRETION-PROCESSING ATP-BINDING PROTEIN"/>
    <property type="match status" value="1"/>
</dbReference>
<keyword evidence="6 7" id="KW-0472">Membrane</keyword>
<gene>
    <name evidence="11" type="ORF">PQU94_08105</name>
</gene>
<dbReference type="EMBL" id="JAQQKW010000004">
    <property type="protein sequence ID" value="MDC7694241.1"/>
    <property type="molecule type" value="Genomic_DNA"/>
</dbReference>
<dbReference type="PANTHER" id="PTHR24221">
    <property type="entry name" value="ATP-BINDING CASSETTE SUB-FAMILY B"/>
    <property type="match status" value="1"/>
</dbReference>
<keyword evidence="2 7" id="KW-0812">Transmembrane</keyword>
<reference evidence="11 12" key="1">
    <citation type="submission" date="2023-01" db="EMBL/GenBank/DDBJ databases">
        <title>Novel species of the genus Asticcacaulis isolated from rivers.</title>
        <authorList>
            <person name="Lu H."/>
        </authorList>
    </citation>
    <scope>NUCLEOTIDE SEQUENCE [LARGE SCALE GENOMIC DNA]</scope>
    <source>
        <strain evidence="11 12">DXS10W</strain>
    </source>
</reference>
<dbReference type="InterPro" id="IPR003439">
    <property type="entry name" value="ABC_transporter-like_ATP-bd"/>
</dbReference>
<dbReference type="Proteomes" id="UP001216595">
    <property type="component" value="Unassembled WGS sequence"/>
</dbReference>
<dbReference type="InterPro" id="IPR003593">
    <property type="entry name" value="AAA+_ATPase"/>
</dbReference>
<evidence type="ECO:0000256" key="1">
    <source>
        <dbReference type="ARBA" id="ARBA00004651"/>
    </source>
</evidence>
<feature type="transmembrane region" description="Helical" evidence="7">
    <location>
        <begin position="293"/>
        <end position="312"/>
    </location>
</feature>
<evidence type="ECO:0000256" key="5">
    <source>
        <dbReference type="ARBA" id="ARBA00022989"/>
    </source>
</evidence>
<keyword evidence="5 7" id="KW-1133">Transmembrane helix</keyword>
<feature type="domain" description="ABC transporter" evidence="8">
    <location>
        <begin position="472"/>
        <end position="696"/>
    </location>
</feature>
<dbReference type="SMART" id="SM00382">
    <property type="entry name" value="AAA"/>
    <property type="match status" value="1"/>
</dbReference>
<dbReference type="Gene3D" id="3.90.70.10">
    <property type="entry name" value="Cysteine proteinases"/>
    <property type="match status" value="1"/>
</dbReference>
<proteinExistence type="predicted"/>
<feature type="transmembrane region" description="Helical" evidence="7">
    <location>
        <begin position="192"/>
        <end position="213"/>
    </location>
</feature>
<dbReference type="InterPro" id="IPR036640">
    <property type="entry name" value="ABC1_TM_sf"/>
</dbReference>
<dbReference type="CDD" id="cd18567">
    <property type="entry name" value="ABC_6TM_CvaB_RaxB_like"/>
    <property type="match status" value="1"/>
</dbReference>
<dbReference type="PROSITE" id="PS50990">
    <property type="entry name" value="PEPTIDASE_C39"/>
    <property type="match status" value="1"/>
</dbReference>
<evidence type="ECO:0000256" key="6">
    <source>
        <dbReference type="ARBA" id="ARBA00023136"/>
    </source>
</evidence>
<dbReference type="Gene3D" id="3.40.50.300">
    <property type="entry name" value="P-loop containing nucleotide triphosphate hydrolases"/>
    <property type="match status" value="1"/>
</dbReference>
<dbReference type="PROSITE" id="PS00211">
    <property type="entry name" value="ABC_TRANSPORTER_1"/>
    <property type="match status" value="1"/>
</dbReference>
<dbReference type="Pfam" id="PF03412">
    <property type="entry name" value="Peptidase_C39"/>
    <property type="match status" value="1"/>
</dbReference>
<evidence type="ECO:0000256" key="7">
    <source>
        <dbReference type="SAM" id="Phobius"/>
    </source>
</evidence>
<dbReference type="InterPro" id="IPR005074">
    <property type="entry name" value="Peptidase_C39"/>
</dbReference>
<dbReference type="PROSITE" id="PS50929">
    <property type="entry name" value="ABC_TM1F"/>
    <property type="match status" value="1"/>
</dbReference>
<dbReference type="SUPFAM" id="SSF52540">
    <property type="entry name" value="P-loop containing nucleoside triphosphate hydrolases"/>
    <property type="match status" value="1"/>
</dbReference>
<keyword evidence="3" id="KW-0547">Nucleotide-binding</keyword>
<dbReference type="RefSeq" id="WP_272740959.1">
    <property type="nucleotide sequence ID" value="NZ_JAQQKW010000004.1"/>
</dbReference>
<feature type="transmembrane region" description="Helical" evidence="7">
    <location>
        <begin position="152"/>
        <end position="172"/>
    </location>
</feature>
<dbReference type="InterPro" id="IPR011527">
    <property type="entry name" value="ABC1_TM_dom"/>
</dbReference>
<evidence type="ECO:0000259" key="10">
    <source>
        <dbReference type="PROSITE" id="PS50990"/>
    </source>
</evidence>
<evidence type="ECO:0000313" key="11">
    <source>
        <dbReference type="EMBL" id="MDC7694241.1"/>
    </source>
</evidence>
<evidence type="ECO:0000259" key="8">
    <source>
        <dbReference type="PROSITE" id="PS50893"/>
    </source>
</evidence>
<dbReference type="InterPro" id="IPR027417">
    <property type="entry name" value="P-loop_NTPase"/>
</dbReference>
<evidence type="ECO:0000256" key="2">
    <source>
        <dbReference type="ARBA" id="ARBA00022692"/>
    </source>
</evidence>
<dbReference type="Gene3D" id="1.20.1560.10">
    <property type="entry name" value="ABC transporter type 1, transmembrane domain"/>
    <property type="match status" value="1"/>
</dbReference>
<dbReference type="InterPro" id="IPR039421">
    <property type="entry name" value="Type_1_exporter"/>
</dbReference>
<organism evidence="11 12">
    <name type="scientific">Asticcacaulis currens</name>
    <dbReference type="NCBI Taxonomy" id="2984210"/>
    <lineage>
        <taxon>Bacteria</taxon>
        <taxon>Pseudomonadati</taxon>
        <taxon>Pseudomonadota</taxon>
        <taxon>Alphaproteobacteria</taxon>
        <taxon>Caulobacterales</taxon>
        <taxon>Caulobacteraceae</taxon>
        <taxon>Asticcacaulis</taxon>
    </lineage>
</organism>
<keyword evidence="4" id="KW-0067">ATP-binding</keyword>
<sequence length="696" mass="76822">MVQFLQTEAAECGLVCIAHASARLGAFHDVAELRRRFPVSNRGLNLRQISEIAAELDIHARGVKCEITELGDLKLPSILHWGLNHFVVLEKVSNTSVQIHDPAKGKSKVPLTEVSKKFTGMALELSASPQFKKRREKSPLSIKSWIRLTPDLFGGLGQILLLSAMLQAYVVASPFYIQLAVDQAALKGDKQLLVTLALGFGLFGLFNVGAGIIRSFAMQHVSAQLSWDMSLRLFRHMVRLPLGWFQRRHLADTISRFESVNPIRDQVSGALITSVIDGVLAVVTLGMMFIFSWPLAICVIVGAATFIAIRLATLPTSLRLSSEGLVAHIKENGKRIETMKAIQTIKTMSAEAVQEGQWSNSYADLLKRNMVSARFNLSISALQQTFDVLVGTSVVFLGAKSIIENQMTVGLLYAFMSYRGQFTGALSKIVEQTIQWKLNDVYSHRLADIVMTPKEEGIDRVETSEIPLKGDIELANIGFRYAPFESFVFKGLNLSIKAGEMIAIVGPSGAGKSSLLKVMTGLYQPTTGEIRIDGRSLQAWGPKPVRRAISVVMQDDELLSGSIAENVAFFDDLIDMDRVWEALEAACLKDEVMAMPMKAETFVGDMGGSLSGGQKQRLLIARALYRKPKILFLDEATSHLDVQNEVRVNESLRRLKITRVVIAHRPETIRSADRIFDLNSGCTFDLPVAMKEMAEA</sequence>
<comment type="subcellular location">
    <subcellularLocation>
        <location evidence="1">Cell membrane</location>
        <topology evidence="1">Multi-pass membrane protein</topology>
    </subcellularLocation>
</comment>
<keyword evidence="12" id="KW-1185">Reference proteome</keyword>
<evidence type="ECO:0000256" key="3">
    <source>
        <dbReference type="ARBA" id="ARBA00022741"/>
    </source>
</evidence>
<evidence type="ECO:0000256" key="4">
    <source>
        <dbReference type="ARBA" id="ARBA00022840"/>
    </source>
</evidence>
<evidence type="ECO:0000313" key="12">
    <source>
        <dbReference type="Proteomes" id="UP001216595"/>
    </source>
</evidence>
<dbReference type="PROSITE" id="PS50893">
    <property type="entry name" value="ABC_TRANSPORTER_2"/>
    <property type="match status" value="1"/>
</dbReference>
<evidence type="ECO:0000259" key="9">
    <source>
        <dbReference type="PROSITE" id="PS50929"/>
    </source>
</evidence>
<dbReference type="SUPFAM" id="SSF90123">
    <property type="entry name" value="ABC transporter transmembrane region"/>
    <property type="match status" value="1"/>
</dbReference>
<comment type="caution">
    <text evidence="11">The sequence shown here is derived from an EMBL/GenBank/DDBJ whole genome shotgun (WGS) entry which is preliminary data.</text>
</comment>